<name>A0A4R7KTD4_9CLOT</name>
<gene>
    <name evidence="2" type="ORF">EDD71_10845</name>
</gene>
<dbReference type="SUPFAM" id="SSF53187">
    <property type="entry name" value="Zn-dependent exopeptidases"/>
    <property type="match status" value="1"/>
</dbReference>
<proteinExistence type="predicted"/>
<evidence type="ECO:0000256" key="1">
    <source>
        <dbReference type="SAM" id="Phobius"/>
    </source>
</evidence>
<keyword evidence="3" id="KW-1185">Reference proteome</keyword>
<sequence>MQQYRDKFFYILLIVVIVFIILFSNLGQNFKNDITSSNNIINHIDTFKNAWDNNKQYQGYLDASRDYIMSFFADYNIKPLKDSDYIEEWSSNLPSFKYPSSLEVLSKSKYGRIVKSYKYGEDFFEDFRGSIKPGIFTASGVYIKSLDSETNLSDKILLFDGYANKSPDEIINIDSKIRSLGAAAVISPSYSNELKSQSGLYDDKSSLVDGNLIKLIVSQQTFNELKKFSKDNYIIKIKSGGEIKPTKLRNIYGFIKGKNSSYKPLILVSFYDGIYNTPGYNNLEFERYVTAPSVLLDTIRAVKYQRTKVPDRSIVFAFISGYMYNKQGLERLFSRNLEGDILILDGLGSGDTNFISYSKPSKYLGDSVEYYLHKNNFKVTSKSVINSSGFNFLYLTTSSLKGSVMDYQRLYRSGKFLLSLTGGECYNIDFLSGNIAAFRSFKRFIKDNSVILSLFTMIFLIFIVFKDSNKKYH</sequence>
<keyword evidence="1" id="KW-0472">Membrane</keyword>
<dbReference type="AlphaFoldDB" id="A0A4R7KTD4"/>
<feature type="transmembrane region" description="Helical" evidence="1">
    <location>
        <begin position="7"/>
        <end position="27"/>
    </location>
</feature>
<reference evidence="2 3" key="1">
    <citation type="submission" date="2019-03" db="EMBL/GenBank/DDBJ databases">
        <title>Genomic Encyclopedia of Type Strains, Phase IV (KMG-IV): sequencing the most valuable type-strain genomes for metagenomic binning, comparative biology and taxonomic classification.</title>
        <authorList>
            <person name="Goeker M."/>
        </authorList>
    </citation>
    <scope>NUCLEOTIDE SEQUENCE [LARGE SCALE GENOMIC DNA]</scope>
    <source>
        <strain evidence="2 3">DSM 24455</strain>
    </source>
</reference>
<dbReference type="OrthoDB" id="1953211at2"/>
<accession>A0A4R7KTD4</accession>
<comment type="caution">
    <text evidence="2">The sequence shown here is derived from an EMBL/GenBank/DDBJ whole genome shotgun (WGS) entry which is preliminary data.</text>
</comment>
<evidence type="ECO:0008006" key="4">
    <source>
        <dbReference type="Google" id="ProtNLM"/>
    </source>
</evidence>
<keyword evidence="1" id="KW-1133">Transmembrane helix</keyword>
<dbReference type="Proteomes" id="UP000295325">
    <property type="component" value="Unassembled WGS sequence"/>
</dbReference>
<dbReference type="EMBL" id="SOAZ01000008">
    <property type="protein sequence ID" value="TDT61148.1"/>
    <property type="molecule type" value="Genomic_DNA"/>
</dbReference>
<protein>
    <recommendedName>
        <fullName evidence="4">Peptidase M28-like protein</fullName>
    </recommendedName>
</protein>
<evidence type="ECO:0000313" key="3">
    <source>
        <dbReference type="Proteomes" id="UP000295325"/>
    </source>
</evidence>
<feature type="transmembrane region" description="Helical" evidence="1">
    <location>
        <begin position="449"/>
        <end position="465"/>
    </location>
</feature>
<keyword evidence="1" id="KW-0812">Transmembrane</keyword>
<dbReference type="Gene3D" id="3.40.630.10">
    <property type="entry name" value="Zn peptidases"/>
    <property type="match status" value="1"/>
</dbReference>
<organism evidence="2 3">
    <name type="scientific">Fonticella tunisiensis</name>
    <dbReference type="NCBI Taxonomy" id="1096341"/>
    <lineage>
        <taxon>Bacteria</taxon>
        <taxon>Bacillati</taxon>
        <taxon>Bacillota</taxon>
        <taxon>Clostridia</taxon>
        <taxon>Eubacteriales</taxon>
        <taxon>Clostridiaceae</taxon>
        <taxon>Fonticella</taxon>
    </lineage>
</organism>
<dbReference type="RefSeq" id="WP_133627891.1">
    <property type="nucleotide sequence ID" value="NZ_SOAZ01000008.1"/>
</dbReference>
<evidence type="ECO:0000313" key="2">
    <source>
        <dbReference type="EMBL" id="TDT61148.1"/>
    </source>
</evidence>